<dbReference type="OrthoDB" id="5586738at2"/>
<accession>A0A1M5XVL8</accession>
<dbReference type="STRING" id="299255.SAMN02745129_3743"/>
<evidence type="ECO:0000313" key="1">
    <source>
        <dbReference type="EMBL" id="SHI03895.1"/>
    </source>
</evidence>
<proteinExistence type="predicted"/>
<evidence type="ECO:0008006" key="3">
    <source>
        <dbReference type="Google" id="ProtNLM"/>
    </source>
</evidence>
<name>A0A1M5XVL8_9GAMM</name>
<organism evidence="1 2">
    <name type="scientific">Ferrimonas marina</name>
    <dbReference type="NCBI Taxonomy" id="299255"/>
    <lineage>
        <taxon>Bacteria</taxon>
        <taxon>Pseudomonadati</taxon>
        <taxon>Pseudomonadota</taxon>
        <taxon>Gammaproteobacteria</taxon>
        <taxon>Alteromonadales</taxon>
        <taxon>Ferrimonadaceae</taxon>
        <taxon>Ferrimonas</taxon>
    </lineage>
</organism>
<reference evidence="1 2" key="1">
    <citation type="submission" date="2016-11" db="EMBL/GenBank/DDBJ databases">
        <authorList>
            <person name="Jaros S."/>
            <person name="Januszkiewicz K."/>
            <person name="Wedrychowicz H."/>
        </authorList>
    </citation>
    <scope>NUCLEOTIDE SEQUENCE [LARGE SCALE GENOMIC DNA]</scope>
    <source>
        <strain evidence="1 2">DSM 16917</strain>
    </source>
</reference>
<dbReference type="EMBL" id="FQXG01000006">
    <property type="protein sequence ID" value="SHI03895.1"/>
    <property type="molecule type" value="Genomic_DNA"/>
</dbReference>
<dbReference type="RefSeq" id="WP_067665017.1">
    <property type="nucleotide sequence ID" value="NZ_FQXG01000006.1"/>
</dbReference>
<protein>
    <recommendedName>
        <fullName evidence="3">DUF3305 domain-containing protein</fullName>
    </recommendedName>
</protein>
<sequence>MQHSESIWPLYVSLKSTEVKVGRWSQLRWEIDSLLPAKGEKPEGAHLVAMELFLDERANYRLNLDLPNPKLFVVCDDKGDGVPIPMLITANQNVAAGALEGDTPVLTCPIPEAIACWLESFLTRHGEQPIQAHRRKHIDVRGEVKDKRNKA</sequence>
<keyword evidence="2" id="KW-1185">Reference proteome</keyword>
<evidence type="ECO:0000313" key="2">
    <source>
        <dbReference type="Proteomes" id="UP000184268"/>
    </source>
</evidence>
<dbReference type="Proteomes" id="UP000184268">
    <property type="component" value="Unassembled WGS sequence"/>
</dbReference>
<dbReference type="InterPro" id="IPR021736">
    <property type="entry name" value="DUF3305"/>
</dbReference>
<gene>
    <name evidence="1" type="ORF">SAMN02745129_3743</name>
</gene>
<dbReference type="AlphaFoldDB" id="A0A1M5XVL8"/>
<dbReference type="Pfam" id="PF11749">
    <property type="entry name" value="DUF3305"/>
    <property type="match status" value="1"/>
</dbReference>